<accession>A0A8S3Y926</accession>
<gene>
    <name evidence="1" type="ORF">PAPOLLO_LOCUS25246</name>
</gene>
<dbReference type="EMBL" id="CAJQZP010001507">
    <property type="protein sequence ID" value="CAG5051966.1"/>
    <property type="molecule type" value="Genomic_DNA"/>
</dbReference>
<proteinExistence type="predicted"/>
<evidence type="ECO:0000313" key="1">
    <source>
        <dbReference type="EMBL" id="CAG5051966.1"/>
    </source>
</evidence>
<dbReference type="Proteomes" id="UP000691718">
    <property type="component" value="Unassembled WGS sequence"/>
</dbReference>
<sequence>MLKDRSCQEKILHQELQERRARRKLCNQFSPCHSESRLQKNIFNDARTPLSASTDDFLGFCDINKSDVTIVNSDKTYSLPFDKPMYDDENYNDNKAIITNSEGGDRNIAKKETEDNTSELKAELELVKKNIAENINLQVKTMEENIHCLDKLAKQSIEDKTKEDCSDEMDKQCKACKKTKEYDNNLHAMWSKLVSFAYQVIQLNNGYLFVTLTFYIFYKVGDILQPYVSPIKYATDESDVSSHTRTVYIRSKNPIASQKFVKNKIRRKRETKSKSNQQQKINYYKRKSQRILENRLYTNEHRILFEPWHSVTSFATLKNTDSTASSNAWLLHEHSRSRNNCNCCRLHEIVNPMIKLSRYIESVLKDLED</sequence>
<dbReference type="AlphaFoldDB" id="A0A8S3Y926"/>
<reference evidence="1" key="1">
    <citation type="submission" date="2021-04" db="EMBL/GenBank/DDBJ databases">
        <authorList>
            <person name="Tunstrom K."/>
        </authorList>
    </citation>
    <scope>NUCLEOTIDE SEQUENCE</scope>
</reference>
<organism evidence="1 2">
    <name type="scientific">Parnassius apollo</name>
    <name type="common">Apollo butterfly</name>
    <name type="synonym">Papilio apollo</name>
    <dbReference type="NCBI Taxonomy" id="110799"/>
    <lineage>
        <taxon>Eukaryota</taxon>
        <taxon>Metazoa</taxon>
        <taxon>Ecdysozoa</taxon>
        <taxon>Arthropoda</taxon>
        <taxon>Hexapoda</taxon>
        <taxon>Insecta</taxon>
        <taxon>Pterygota</taxon>
        <taxon>Neoptera</taxon>
        <taxon>Endopterygota</taxon>
        <taxon>Lepidoptera</taxon>
        <taxon>Glossata</taxon>
        <taxon>Ditrysia</taxon>
        <taxon>Papilionoidea</taxon>
        <taxon>Papilionidae</taxon>
        <taxon>Parnassiinae</taxon>
        <taxon>Parnassini</taxon>
        <taxon>Parnassius</taxon>
        <taxon>Parnassius</taxon>
    </lineage>
</organism>
<protein>
    <submittedName>
        <fullName evidence="1">(apollo) hypothetical protein</fullName>
    </submittedName>
</protein>
<comment type="caution">
    <text evidence="1">The sequence shown here is derived from an EMBL/GenBank/DDBJ whole genome shotgun (WGS) entry which is preliminary data.</text>
</comment>
<keyword evidence="2" id="KW-1185">Reference proteome</keyword>
<dbReference type="OrthoDB" id="10071738at2759"/>
<evidence type="ECO:0000313" key="2">
    <source>
        <dbReference type="Proteomes" id="UP000691718"/>
    </source>
</evidence>
<name>A0A8S3Y926_PARAO</name>